<evidence type="ECO:0000313" key="2">
    <source>
        <dbReference type="Proteomes" id="UP000026960"/>
    </source>
</evidence>
<organism evidence="1">
    <name type="scientific">Oryza barthii</name>
    <dbReference type="NCBI Taxonomy" id="65489"/>
    <lineage>
        <taxon>Eukaryota</taxon>
        <taxon>Viridiplantae</taxon>
        <taxon>Streptophyta</taxon>
        <taxon>Embryophyta</taxon>
        <taxon>Tracheophyta</taxon>
        <taxon>Spermatophyta</taxon>
        <taxon>Magnoliopsida</taxon>
        <taxon>Liliopsida</taxon>
        <taxon>Poales</taxon>
        <taxon>Poaceae</taxon>
        <taxon>BOP clade</taxon>
        <taxon>Oryzoideae</taxon>
        <taxon>Oryzeae</taxon>
        <taxon>Oryzinae</taxon>
        <taxon>Oryza</taxon>
    </lineage>
</organism>
<protein>
    <submittedName>
        <fullName evidence="1">Uncharacterized protein</fullName>
    </submittedName>
</protein>
<accession>A0A0G2KBM6</accession>
<reference evidence="1" key="1">
    <citation type="journal article" date="2009" name="Rice">
        <title>De Novo Next Generation Sequencing of Plant Genomes.</title>
        <authorList>
            <person name="Rounsley S."/>
            <person name="Marri P.R."/>
            <person name="Yu Y."/>
            <person name="He R."/>
            <person name="Sisneros N."/>
            <person name="Goicoechea J.L."/>
            <person name="Lee S.J."/>
            <person name="Angelova A."/>
            <person name="Kudrna D."/>
            <person name="Luo M."/>
            <person name="Affourtit J."/>
            <person name="Desany B."/>
            <person name="Knight J."/>
            <person name="Niazi F."/>
            <person name="Egholm M."/>
            <person name="Wing R.A."/>
        </authorList>
    </citation>
    <scope>NUCLEOTIDE SEQUENCE [LARGE SCALE GENOMIC DNA]</scope>
    <source>
        <strain evidence="1">cv. IRGC 105608</strain>
    </source>
</reference>
<proteinExistence type="predicted"/>
<keyword evidence="2" id="KW-1185">Reference proteome</keyword>
<reference evidence="1" key="2">
    <citation type="submission" date="2015-06" db="UniProtKB">
        <authorList>
            <consortium name="EnsemblPlants"/>
        </authorList>
    </citation>
    <scope>IDENTIFICATION</scope>
</reference>
<dbReference type="EnsemblPlants" id="OBART08G14380.1">
    <property type="protein sequence ID" value="OBART08G14380.1"/>
    <property type="gene ID" value="OBART08G14380"/>
</dbReference>
<evidence type="ECO:0000313" key="1">
    <source>
        <dbReference type="EnsemblPlants" id="OBART08G14380.1"/>
    </source>
</evidence>
<sequence length="10" mass="1275">MHHVVYTYKP</sequence>
<dbReference type="Proteomes" id="UP000026960">
    <property type="component" value="Chromosome 8"/>
</dbReference>
<dbReference type="Gramene" id="OBART08G14380.1">
    <property type="protein sequence ID" value="OBART08G14380.1"/>
    <property type="gene ID" value="OBART08G14380"/>
</dbReference>
<name>A0A0G2KBM6_9ORYZ</name>